<feature type="compositionally biased region" description="Low complexity" evidence="3">
    <location>
        <begin position="374"/>
        <end position="391"/>
    </location>
</feature>
<dbReference type="GO" id="GO:0009982">
    <property type="term" value="F:pseudouridine synthase activity"/>
    <property type="evidence" value="ECO:0007669"/>
    <property type="project" value="InterPro"/>
</dbReference>
<dbReference type="Gene3D" id="3.30.2350.10">
    <property type="entry name" value="Pseudouridine synthase"/>
    <property type="match status" value="1"/>
</dbReference>
<gene>
    <name evidence="5" type="ORF">WJX73_005248</name>
</gene>
<name>A0AAW1NI24_9CHLO</name>
<evidence type="ECO:0000256" key="2">
    <source>
        <dbReference type="ARBA" id="ARBA00010876"/>
    </source>
</evidence>
<dbReference type="PANTHER" id="PTHR21600">
    <property type="entry name" value="MITOCHONDRIAL RNA PSEUDOURIDINE SYNTHASE"/>
    <property type="match status" value="1"/>
</dbReference>
<dbReference type="InterPro" id="IPR006145">
    <property type="entry name" value="PsdUridine_synth_RsuA/RluA"/>
</dbReference>
<feature type="domain" description="Pseudouridine synthase RsuA/RluA-like" evidence="4">
    <location>
        <begin position="136"/>
        <end position="309"/>
    </location>
</feature>
<protein>
    <recommendedName>
        <fullName evidence="4">Pseudouridine synthase RsuA/RluA-like domain-containing protein</fullName>
    </recommendedName>
</protein>
<dbReference type="Pfam" id="PF00849">
    <property type="entry name" value="PseudoU_synth_2"/>
    <property type="match status" value="1"/>
</dbReference>
<dbReference type="InterPro" id="IPR006224">
    <property type="entry name" value="PsdUridine_synth_RluA-like_CS"/>
</dbReference>
<comment type="caution">
    <text evidence="5">The sequence shown here is derived from an EMBL/GenBank/DDBJ whole genome shotgun (WGS) entry which is preliminary data.</text>
</comment>
<evidence type="ECO:0000256" key="1">
    <source>
        <dbReference type="ARBA" id="ARBA00000073"/>
    </source>
</evidence>
<sequence>MQQPSKRRKRDINAFLCPSCTQQCLRIQTLGTHITKCCPDLFYPQEWEDCKDSEVKVEAFLESLLAKELKLRQQALAIVFHEKDDTGQRVRRDVTAVADRLHLPQQRAVTLFRQAQRNIELVADPEPVAVIYEDEHLLAVNKPEGIITAPKHRFMGGSLVNRIIGYLGCNMHPLHRLDMYTSGVVLVAKDSAVASKMHDHFKYKTISKRYIALVTGAMEKGAHLTVDAAIDQHPSIKEARVIGDGPEALPSQTEVEVLDSGPCSLQLSDEVQWAPQTTQDTSQCPSAASLVCARPLTGRTHQIRLHLAHIGHAILGDDQYGLMVPWAPRQMLHAGTLSFEHPVTSQPVTITAPLPQDFRSALEHCGMQCPSWLEPSSEQAQPPQAQPDSHT</sequence>
<dbReference type="AlphaFoldDB" id="A0AAW1NI24"/>
<comment type="catalytic activity">
    <reaction evidence="1">
        <text>a uridine in RNA = a pseudouridine in RNA</text>
        <dbReference type="Rhea" id="RHEA:48348"/>
        <dbReference type="Rhea" id="RHEA-COMP:12068"/>
        <dbReference type="Rhea" id="RHEA-COMP:12069"/>
        <dbReference type="ChEBI" id="CHEBI:65314"/>
        <dbReference type="ChEBI" id="CHEBI:65315"/>
    </reaction>
</comment>
<organism evidence="5 6">
    <name type="scientific">Symbiochloris irregularis</name>
    <dbReference type="NCBI Taxonomy" id="706552"/>
    <lineage>
        <taxon>Eukaryota</taxon>
        <taxon>Viridiplantae</taxon>
        <taxon>Chlorophyta</taxon>
        <taxon>core chlorophytes</taxon>
        <taxon>Trebouxiophyceae</taxon>
        <taxon>Trebouxiales</taxon>
        <taxon>Trebouxiaceae</taxon>
        <taxon>Symbiochloris</taxon>
    </lineage>
</organism>
<accession>A0AAW1NI24</accession>
<dbReference type="Proteomes" id="UP001465755">
    <property type="component" value="Unassembled WGS sequence"/>
</dbReference>
<dbReference type="InterPro" id="IPR020103">
    <property type="entry name" value="PsdUridine_synth_cat_dom_sf"/>
</dbReference>
<feature type="region of interest" description="Disordered" evidence="3">
    <location>
        <begin position="371"/>
        <end position="391"/>
    </location>
</feature>
<dbReference type="CDD" id="cd02869">
    <property type="entry name" value="PseudoU_synth_RluA_like"/>
    <property type="match status" value="1"/>
</dbReference>
<dbReference type="GO" id="GO:0003723">
    <property type="term" value="F:RNA binding"/>
    <property type="evidence" value="ECO:0007669"/>
    <property type="project" value="InterPro"/>
</dbReference>
<evidence type="ECO:0000313" key="6">
    <source>
        <dbReference type="Proteomes" id="UP001465755"/>
    </source>
</evidence>
<dbReference type="InterPro" id="IPR050188">
    <property type="entry name" value="RluA_PseudoU_synthase"/>
</dbReference>
<evidence type="ECO:0000256" key="3">
    <source>
        <dbReference type="SAM" id="MobiDB-lite"/>
    </source>
</evidence>
<evidence type="ECO:0000259" key="4">
    <source>
        <dbReference type="Pfam" id="PF00849"/>
    </source>
</evidence>
<dbReference type="PROSITE" id="PS01129">
    <property type="entry name" value="PSI_RLU"/>
    <property type="match status" value="1"/>
</dbReference>
<dbReference type="PANTHER" id="PTHR21600:SF87">
    <property type="entry name" value="RNA PSEUDOURIDYLATE SYNTHASE DOMAIN-CONTAINING PROTEIN 1"/>
    <property type="match status" value="1"/>
</dbReference>
<keyword evidence="6" id="KW-1185">Reference proteome</keyword>
<dbReference type="EMBL" id="JALJOQ010000258">
    <property type="protein sequence ID" value="KAK9787004.1"/>
    <property type="molecule type" value="Genomic_DNA"/>
</dbReference>
<dbReference type="SUPFAM" id="SSF55120">
    <property type="entry name" value="Pseudouridine synthase"/>
    <property type="match status" value="1"/>
</dbReference>
<reference evidence="5 6" key="1">
    <citation type="journal article" date="2024" name="Nat. Commun.">
        <title>Phylogenomics reveals the evolutionary origins of lichenization in chlorophyte algae.</title>
        <authorList>
            <person name="Puginier C."/>
            <person name="Libourel C."/>
            <person name="Otte J."/>
            <person name="Skaloud P."/>
            <person name="Haon M."/>
            <person name="Grisel S."/>
            <person name="Petersen M."/>
            <person name="Berrin J.G."/>
            <person name="Delaux P.M."/>
            <person name="Dal Grande F."/>
            <person name="Keller J."/>
        </authorList>
    </citation>
    <scope>NUCLEOTIDE SEQUENCE [LARGE SCALE GENOMIC DNA]</scope>
    <source>
        <strain evidence="5 6">SAG 2036</strain>
    </source>
</reference>
<dbReference type="GO" id="GO:0000455">
    <property type="term" value="P:enzyme-directed rRNA pseudouridine synthesis"/>
    <property type="evidence" value="ECO:0007669"/>
    <property type="project" value="TreeGrafter"/>
</dbReference>
<evidence type="ECO:0000313" key="5">
    <source>
        <dbReference type="EMBL" id="KAK9787004.1"/>
    </source>
</evidence>
<comment type="similarity">
    <text evidence="2">Belongs to the pseudouridine synthase RluA family.</text>
</comment>
<proteinExistence type="inferred from homology"/>